<evidence type="ECO:0000256" key="7">
    <source>
        <dbReference type="SAM" id="Phobius"/>
    </source>
</evidence>
<evidence type="ECO:0000256" key="3">
    <source>
        <dbReference type="ARBA" id="ARBA00022737"/>
    </source>
</evidence>
<dbReference type="InterPro" id="IPR017452">
    <property type="entry name" value="GPCR_Rhodpsn_7TM"/>
</dbReference>
<dbReference type="InterPro" id="IPR001258">
    <property type="entry name" value="NHL_repeat"/>
</dbReference>
<dbReference type="PROSITE" id="PS50262">
    <property type="entry name" value="G_PROTEIN_RECEP_F1_2"/>
    <property type="match status" value="1"/>
</dbReference>
<sequence>MSLFVTTDGTVYADNGYKGTVEKWTLDATESTVATKVNGSCFGLFIDIMNNLYCSLGAMHQVLKQPLVIGENISETLSVGNGVCGSALNMLCEPRGIFVTIKLSLYVADCKNNRIILFLPGQRIGETVLGDMKISRIGLNCPSDVIVDADDHLFIVDSKNNRIIRSTSNGSYCIVGCLTVRGSAYHQLNGPSTVAFDKLGNIIVADTYNYRVLKFMLITNTNDAQSLPIQATYKSYITTNSPKFIRDCIQPNYYYEAIEVKVAEYGKNKFDPTTPLINRLNKNDGNGCNDQFKLVHNLEKQRTYILVVTIFPANETGSFTITVFGRNNVTLKRSDRPSSLIQATYTSHLTMNSSKYYRSADDIEPNHNYELIEVNVTEDGSYTLGSDSEMNTYGYLYQNKFDPFADAFVYFINENDDGGCNYQFKLTYYLYKHIKYILMITTFAPNETGSFSIFVLGPNNVTLERSGEYSRDCTQPNYYYEAIEVNVIEDGSYSLSAKSPIKTAGYLYENKFNPFNRVFNQINKNNHDGRDNQFTLSFSLQKQITYILVVTTFSATETGPFTIIAIGPSKVTLKHSDSPLFLGQATYTSKLTINSSKHAYYPADIQPNRYYETIEINVAEDGNYTLGSDNEIGIYGAVYKNRFNPFSPDLNKIFTFPDRDCIHRIDIISYFEKQKRYILMVTTSTPNETGSFSVFAFGPNNITLKRSDSPSVPIQAIYASHLTTNSSKYSRDCIQPNYYYEAIEINVAEDGSYILGIDYKQHICIDLYENKFNPFNPFENQMKEFNENVDFDYISSVSVQPTYVSNLTTSSTTYSRDCTQPNYYYEAIEVNVIEDGSYTFGSHSTMYICGYLYENKFNSFNPSVNVINENCDSGCLREFKLSYYMYKQISYILVVTTFSPNQTGSFSIIVFGPNNVTLKHSIDKKNSYVIHLNHTSCFLGSLCYFYEKTIGLTLDDIIRNYIRRDTTFNNQPFTVKMSAAITIIMFIVGLINGVLSFITFQNKELREIGCGIYLLASSITSLITISLFTVKFWFLVLTHMNLSMNVSVMSGGCKSIEPILKMFLYLDTWLNACVAIERAVNVSRGASFNKAKSKRIARWVIMILPLCIILSLIHEPIKREVFEFKTDDNATLAKNETLPITIENSVYCITRYSSSLENYNTVILFFHLLIPFIINLFSALYIIFGAARQRLVAQPNRTYKEHAHEQFKQHKQLLISPLILIILASPRLVIALLSACVDVSQNTYLYLSAYFISFIPSMLVFIIFVLPSSFYKEKLANTLRSWQQRFCR</sequence>
<dbReference type="GO" id="GO:0008270">
    <property type="term" value="F:zinc ion binding"/>
    <property type="evidence" value="ECO:0007669"/>
    <property type="project" value="UniProtKB-KW"/>
</dbReference>
<dbReference type="Pfam" id="PF01436">
    <property type="entry name" value="NHL"/>
    <property type="match status" value="1"/>
</dbReference>
<gene>
    <name evidence="9" type="ORF">EDS130_LOCUS41136</name>
</gene>
<feature type="transmembrane region" description="Helical" evidence="7">
    <location>
        <begin position="1245"/>
        <end position="1266"/>
    </location>
</feature>
<comment type="caution">
    <text evidence="9">The sequence shown here is derived from an EMBL/GenBank/DDBJ whole genome shotgun (WGS) entry which is preliminary data.</text>
</comment>
<feature type="transmembrane region" description="Helical" evidence="7">
    <location>
        <begin position="1012"/>
        <end position="1036"/>
    </location>
</feature>
<dbReference type="Gene3D" id="1.20.1070.10">
    <property type="entry name" value="Rhodopsin 7-helix transmembrane proteins"/>
    <property type="match status" value="1"/>
</dbReference>
<dbReference type="InterPro" id="IPR050952">
    <property type="entry name" value="TRIM-NHL_E3_ligases"/>
</dbReference>
<feature type="transmembrane region" description="Helical" evidence="7">
    <location>
        <begin position="1162"/>
        <end position="1184"/>
    </location>
</feature>
<evidence type="ECO:0000259" key="8">
    <source>
        <dbReference type="PROSITE" id="PS50262"/>
    </source>
</evidence>
<dbReference type="GO" id="GO:0016020">
    <property type="term" value="C:membrane"/>
    <property type="evidence" value="ECO:0007669"/>
    <property type="project" value="UniProtKB-SubCell"/>
</dbReference>
<proteinExistence type="predicted"/>
<keyword evidence="4 7" id="KW-1133">Transmembrane helix</keyword>
<feature type="transmembrane region" description="Helical" evidence="7">
    <location>
        <begin position="1096"/>
        <end position="1114"/>
    </location>
</feature>
<keyword evidence="2 7" id="KW-0812">Transmembrane</keyword>
<evidence type="ECO:0000313" key="10">
    <source>
        <dbReference type="Proteomes" id="UP000663852"/>
    </source>
</evidence>
<keyword evidence="5 7" id="KW-0472">Membrane</keyword>
<dbReference type="EMBL" id="CAJNOJ010000526">
    <property type="protein sequence ID" value="CAF1476260.1"/>
    <property type="molecule type" value="Genomic_DNA"/>
</dbReference>
<keyword evidence="3" id="KW-0677">Repeat</keyword>
<evidence type="ECO:0000256" key="6">
    <source>
        <dbReference type="PROSITE-ProRule" id="PRU00504"/>
    </source>
</evidence>
<evidence type="ECO:0000256" key="4">
    <source>
        <dbReference type="ARBA" id="ARBA00022989"/>
    </source>
</evidence>
<dbReference type="CDD" id="cd05819">
    <property type="entry name" value="NHL"/>
    <property type="match status" value="1"/>
</dbReference>
<comment type="subcellular location">
    <subcellularLocation>
        <location evidence="1">Membrane</location>
    </subcellularLocation>
</comment>
<dbReference type="PANTHER" id="PTHR24104:SF25">
    <property type="entry name" value="PROTEIN LIN-41"/>
    <property type="match status" value="1"/>
</dbReference>
<protein>
    <recommendedName>
        <fullName evidence="8">G-protein coupled receptors family 1 profile domain-containing protein</fullName>
    </recommendedName>
</protein>
<reference evidence="9" key="1">
    <citation type="submission" date="2021-02" db="EMBL/GenBank/DDBJ databases">
        <authorList>
            <person name="Nowell W R."/>
        </authorList>
    </citation>
    <scope>NUCLEOTIDE SEQUENCE</scope>
</reference>
<name>A0A815RIA1_ADIRI</name>
<dbReference type="SUPFAM" id="SSF81321">
    <property type="entry name" value="Family A G protein-coupled receptor-like"/>
    <property type="match status" value="1"/>
</dbReference>
<feature type="transmembrane region" description="Helical" evidence="7">
    <location>
        <begin position="977"/>
        <end position="1000"/>
    </location>
</feature>
<evidence type="ECO:0000256" key="5">
    <source>
        <dbReference type="ARBA" id="ARBA00023136"/>
    </source>
</evidence>
<feature type="repeat" description="NHL" evidence="6">
    <location>
        <begin position="175"/>
        <end position="218"/>
    </location>
</feature>
<organism evidence="9 10">
    <name type="scientific">Adineta ricciae</name>
    <name type="common">Rotifer</name>
    <dbReference type="NCBI Taxonomy" id="249248"/>
    <lineage>
        <taxon>Eukaryota</taxon>
        <taxon>Metazoa</taxon>
        <taxon>Spiralia</taxon>
        <taxon>Gnathifera</taxon>
        <taxon>Rotifera</taxon>
        <taxon>Eurotatoria</taxon>
        <taxon>Bdelloidea</taxon>
        <taxon>Adinetida</taxon>
        <taxon>Adinetidae</taxon>
        <taxon>Adineta</taxon>
    </lineage>
</organism>
<dbReference type="Proteomes" id="UP000663852">
    <property type="component" value="Unassembled WGS sequence"/>
</dbReference>
<dbReference type="PROSITE" id="PS51125">
    <property type="entry name" value="NHL"/>
    <property type="match status" value="1"/>
</dbReference>
<dbReference type="PANTHER" id="PTHR24104">
    <property type="entry name" value="E3 UBIQUITIN-PROTEIN LIGASE NHLRC1-RELATED"/>
    <property type="match status" value="1"/>
</dbReference>
<evidence type="ECO:0000256" key="2">
    <source>
        <dbReference type="ARBA" id="ARBA00022692"/>
    </source>
</evidence>
<dbReference type="SUPFAM" id="SSF101898">
    <property type="entry name" value="NHL repeat"/>
    <property type="match status" value="1"/>
</dbReference>
<accession>A0A815RIA1</accession>
<evidence type="ECO:0000313" key="9">
    <source>
        <dbReference type="EMBL" id="CAF1476260.1"/>
    </source>
</evidence>
<feature type="transmembrane region" description="Helical" evidence="7">
    <location>
        <begin position="1213"/>
        <end position="1233"/>
    </location>
</feature>
<feature type="domain" description="G-protein coupled receptors family 1 profile" evidence="8">
    <location>
        <begin position="991"/>
        <end position="1264"/>
    </location>
</feature>
<evidence type="ECO:0000256" key="1">
    <source>
        <dbReference type="ARBA" id="ARBA00004370"/>
    </source>
</evidence>
<dbReference type="Gene3D" id="2.120.10.30">
    <property type="entry name" value="TolB, C-terminal domain"/>
    <property type="match status" value="1"/>
</dbReference>
<dbReference type="InterPro" id="IPR011042">
    <property type="entry name" value="6-blade_b-propeller_TolB-like"/>
</dbReference>